<dbReference type="Proteomes" id="UP000276770">
    <property type="component" value="Unassembled WGS sequence"/>
</dbReference>
<sequence>MGKTDPSERISFFFVDSIKIAELEAADFSFTFKKALFDMKDDSQKNLYITTPFVKAAFKKEAIKKAVPF</sequence>
<comment type="caution">
    <text evidence="1">The sequence shown here is derived from an EMBL/GenBank/DDBJ whole genome shotgun (WGS) entry which is preliminary data.</text>
</comment>
<organism evidence="1 2">
    <name type="scientific">Falsibacillus albus</name>
    <dbReference type="NCBI Taxonomy" id="2478915"/>
    <lineage>
        <taxon>Bacteria</taxon>
        <taxon>Bacillati</taxon>
        <taxon>Bacillota</taxon>
        <taxon>Bacilli</taxon>
        <taxon>Bacillales</taxon>
        <taxon>Bacillaceae</taxon>
        <taxon>Falsibacillus</taxon>
    </lineage>
</organism>
<proteinExistence type="predicted"/>
<dbReference type="AlphaFoldDB" id="A0A3L7K5P4"/>
<protein>
    <submittedName>
        <fullName evidence="1">Uncharacterized protein</fullName>
    </submittedName>
</protein>
<accession>A0A3L7K5P4</accession>
<evidence type="ECO:0000313" key="2">
    <source>
        <dbReference type="Proteomes" id="UP000276770"/>
    </source>
</evidence>
<evidence type="ECO:0000313" key="1">
    <source>
        <dbReference type="EMBL" id="RLQ98160.1"/>
    </source>
</evidence>
<name>A0A3L7K5P4_9BACI</name>
<gene>
    <name evidence="1" type="ORF">D9X91_01870</name>
</gene>
<reference evidence="1 2" key="1">
    <citation type="submission" date="2018-10" db="EMBL/GenBank/DDBJ databases">
        <title>Falsibacillus sp. genome draft.</title>
        <authorList>
            <person name="Shi S."/>
        </authorList>
    </citation>
    <scope>NUCLEOTIDE SEQUENCE [LARGE SCALE GENOMIC DNA]</scope>
    <source>
        <strain evidence="1 2">GY 10110</strain>
    </source>
</reference>
<dbReference type="EMBL" id="RCVZ01000001">
    <property type="protein sequence ID" value="RLQ98160.1"/>
    <property type="molecule type" value="Genomic_DNA"/>
</dbReference>
<keyword evidence="2" id="KW-1185">Reference proteome</keyword>
<dbReference type="RefSeq" id="WP_121678850.1">
    <property type="nucleotide sequence ID" value="NZ_RCVZ01000001.1"/>
</dbReference>